<dbReference type="Pfam" id="PF11751">
    <property type="entry name" value="PorP_SprF"/>
    <property type="match status" value="1"/>
</dbReference>
<dbReference type="OrthoDB" id="1114455at2"/>
<accession>A0A2P6CA88</accession>
<dbReference type="RefSeq" id="WP_105047499.1">
    <property type="nucleotide sequence ID" value="NZ_CP150661.1"/>
</dbReference>
<feature type="transmembrane region" description="Helical" evidence="1">
    <location>
        <begin position="15"/>
        <end position="35"/>
    </location>
</feature>
<dbReference type="InterPro" id="IPR019861">
    <property type="entry name" value="PorP/SprF_Bacteroidetes"/>
</dbReference>
<gene>
    <name evidence="2" type="ORF">BTO14_00620</name>
</gene>
<evidence type="ECO:0008006" key="4">
    <source>
        <dbReference type="Google" id="ProtNLM"/>
    </source>
</evidence>
<evidence type="ECO:0000256" key="1">
    <source>
        <dbReference type="SAM" id="Phobius"/>
    </source>
</evidence>
<keyword evidence="1" id="KW-0812">Transmembrane</keyword>
<keyword evidence="1" id="KW-0472">Membrane</keyword>
<sequence length="320" mass="36647">MIYKNPLSNLKIEYLYRQHFIVVLFVILFNAITYAQQAPHYTQYMYNMQILNPAFVGSRSDLNISFLSRQQWVGYEGAPETQTFSINARSINGFGFGATVINDKLGLTNSTNINIDASYTIPTSRYGRLSFGLKGGLTFFNNNLANAITPDNESYASTKGRFPNIGFGGLYYDDTFFIGLSIPNLLKSTQFKTVDNVDNNYGINNHNYFLATGMIFDLSQDYKFKPSTIIKYSPSLPVSIDINSNLIYKDKFEAGVSYRYENSVSALFAIIFNKKYRVGYSYDYKLANYGSNLSSHEIILTFDFDLKRNSHWLYHNRCYF</sequence>
<dbReference type="NCBIfam" id="TIGR03519">
    <property type="entry name" value="T9SS_PorP_fam"/>
    <property type="match status" value="1"/>
</dbReference>
<keyword evidence="1" id="KW-1133">Transmembrane helix</keyword>
<evidence type="ECO:0000313" key="2">
    <source>
        <dbReference type="EMBL" id="PQJ71844.1"/>
    </source>
</evidence>
<comment type="caution">
    <text evidence="2">The sequence shown here is derived from an EMBL/GenBank/DDBJ whole genome shotgun (WGS) entry which is preliminary data.</text>
</comment>
<protein>
    <recommendedName>
        <fullName evidence="4">Type IX secretion system membrane protein PorP/SprF</fullName>
    </recommendedName>
</protein>
<dbReference type="Proteomes" id="UP000247345">
    <property type="component" value="Unassembled WGS sequence"/>
</dbReference>
<evidence type="ECO:0000313" key="3">
    <source>
        <dbReference type="Proteomes" id="UP000247345"/>
    </source>
</evidence>
<name>A0A2P6CA88_9FLAO</name>
<dbReference type="AlphaFoldDB" id="A0A2P6CA88"/>
<dbReference type="EMBL" id="MSCK01000001">
    <property type="protein sequence ID" value="PQJ71844.1"/>
    <property type="molecule type" value="Genomic_DNA"/>
</dbReference>
<proteinExistence type="predicted"/>
<organism evidence="2 3">
    <name type="scientific">Polaribacter butkevichii</name>
    <dbReference type="NCBI Taxonomy" id="218490"/>
    <lineage>
        <taxon>Bacteria</taxon>
        <taxon>Pseudomonadati</taxon>
        <taxon>Bacteroidota</taxon>
        <taxon>Flavobacteriia</taxon>
        <taxon>Flavobacteriales</taxon>
        <taxon>Flavobacteriaceae</taxon>
    </lineage>
</organism>
<reference evidence="2 3" key="1">
    <citation type="submission" date="2016-12" db="EMBL/GenBank/DDBJ databases">
        <title>Trade-off between light-utilization and light-protection in marine flavobacteria.</title>
        <authorList>
            <person name="Kumagai Y."/>
            <person name="Yoshizawa S."/>
            <person name="Kogure K."/>
            <person name="Iwasaki W."/>
        </authorList>
    </citation>
    <scope>NUCLEOTIDE SEQUENCE [LARGE SCALE GENOMIC DNA]</scope>
    <source>
        <strain evidence="2 3">KCTC 12100</strain>
    </source>
</reference>
<keyword evidence="3" id="KW-1185">Reference proteome</keyword>